<proteinExistence type="predicted"/>
<dbReference type="AlphaFoldDB" id="A0A8H7SH85"/>
<protein>
    <submittedName>
        <fullName evidence="1">Uncharacterized protein</fullName>
    </submittedName>
</protein>
<evidence type="ECO:0000313" key="1">
    <source>
        <dbReference type="EMBL" id="KAG2230369.1"/>
    </source>
</evidence>
<accession>A0A8H7SH85</accession>
<comment type="caution">
    <text evidence="1">The sequence shown here is derived from an EMBL/GenBank/DDBJ whole genome shotgun (WGS) entry which is preliminary data.</text>
</comment>
<dbReference type="EMBL" id="JAEPRE010000206">
    <property type="protein sequence ID" value="KAG2230369.1"/>
    <property type="molecule type" value="Genomic_DNA"/>
</dbReference>
<organism evidence="1 2">
    <name type="scientific">Thamnidium elegans</name>
    <dbReference type="NCBI Taxonomy" id="101142"/>
    <lineage>
        <taxon>Eukaryota</taxon>
        <taxon>Fungi</taxon>
        <taxon>Fungi incertae sedis</taxon>
        <taxon>Mucoromycota</taxon>
        <taxon>Mucoromycotina</taxon>
        <taxon>Mucoromycetes</taxon>
        <taxon>Mucorales</taxon>
        <taxon>Mucorineae</taxon>
        <taxon>Mucoraceae</taxon>
        <taxon>Thamnidium</taxon>
    </lineage>
</organism>
<keyword evidence="2" id="KW-1185">Reference proteome</keyword>
<gene>
    <name evidence="1" type="ORF">INT48_007664</name>
</gene>
<name>A0A8H7SH85_9FUNG</name>
<evidence type="ECO:0000313" key="2">
    <source>
        <dbReference type="Proteomes" id="UP000613177"/>
    </source>
</evidence>
<sequence>MLLNHAIKKSSSIDIGLVYLFKAYPRSLSTGLFNSLRIYEHTLVWSRYFELLFDDTCIRIVGASCVIPSVHLATNGLHVNLSRGDLLLPTTIGNFADFNTTVMSVLMLLKKEVVSIADKLLLVLKEKTVVKGPLSRSKANSTNYMFYYQRDTWYTPPRRSQSQIPSNLFGFPPPPSILQKVMPLSYKTTKTSEGASNSFVDDSEGGYDEFGFKKVENEYYSNVTDSVWGYHPHQEEYEE</sequence>
<dbReference type="Proteomes" id="UP000613177">
    <property type="component" value="Unassembled WGS sequence"/>
</dbReference>
<reference evidence="1" key="1">
    <citation type="submission" date="2021-01" db="EMBL/GenBank/DDBJ databases">
        <title>Metabolic potential, ecology and presence of endohyphal bacteria is reflected in genomic diversity of Mucoromycotina.</title>
        <authorList>
            <person name="Muszewska A."/>
            <person name="Okrasinska A."/>
            <person name="Steczkiewicz K."/>
            <person name="Drgas O."/>
            <person name="Orlowska M."/>
            <person name="Perlinska-Lenart U."/>
            <person name="Aleksandrzak-Piekarczyk T."/>
            <person name="Szatraj K."/>
            <person name="Zielenkiewicz U."/>
            <person name="Pilsyk S."/>
            <person name="Malc E."/>
            <person name="Mieczkowski P."/>
            <person name="Kruszewska J.S."/>
            <person name="Biernat P."/>
            <person name="Pawlowska J."/>
        </authorList>
    </citation>
    <scope>NUCLEOTIDE SEQUENCE</scope>
    <source>
        <strain evidence="1">WA0000018081</strain>
    </source>
</reference>